<accession>A0ACD3BEU3</accession>
<gene>
    <name evidence="1" type="ORF">BDN72DRAFT_831021</name>
</gene>
<keyword evidence="2" id="KW-1185">Reference proteome</keyword>
<reference evidence="1 2" key="1">
    <citation type="journal article" date="2019" name="Nat. Ecol. Evol.">
        <title>Megaphylogeny resolves global patterns of mushroom evolution.</title>
        <authorList>
            <person name="Varga T."/>
            <person name="Krizsan K."/>
            <person name="Foldi C."/>
            <person name="Dima B."/>
            <person name="Sanchez-Garcia M."/>
            <person name="Sanchez-Ramirez S."/>
            <person name="Szollosi G.J."/>
            <person name="Szarkandi J.G."/>
            <person name="Papp V."/>
            <person name="Albert L."/>
            <person name="Andreopoulos W."/>
            <person name="Angelini C."/>
            <person name="Antonin V."/>
            <person name="Barry K.W."/>
            <person name="Bougher N.L."/>
            <person name="Buchanan P."/>
            <person name="Buyck B."/>
            <person name="Bense V."/>
            <person name="Catcheside P."/>
            <person name="Chovatia M."/>
            <person name="Cooper J."/>
            <person name="Damon W."/>
            <person name="Desjardin D."/>
            <person name="Finy P."/>
            <person name="Geml J."/>
            <person name="Haridas S."/>
            <person name="Hughes K."/>
            <person name="Justo A."/>
            <person name="Karasinski D."/>
            <person name="Kautmanova I."/>
            <person name="Kiss B."/>
            <person name="Kocsube S."/>
            <person name="Kotiranta H."/>
            <person name="LaButti K.M."/>
            <person name="Lechner B.E."/>
            <person name="Liimatainen K."/>
            <person name="Lipzen A."/>
            <person name="Lukacs Z."/>
            <person name="Mihaltcheva S."/>
            <person name="Morgado L.N."/>
            <person name="Niskanen T."/>
            <person name="Noordeloos M.E."/>
            <person name="Ohm R.A."/>
            <person name="Ortiz-Santana B."/>
            <person name="Ovrebo C."/>
            <person name="Racz N."/>
            <person name="Riley R."/>
            <person name="Savchenko A."/>
            <person name="Shiryaev A."/>
            <person name="Soop K."/>
            <person name="Spirin V."/>
            <person name="Szebenyi C."/>
            <person name="Tomsovsky M."/>
            <person name="Tulloss R.E."/>
            <person name="Uehling J."/>
            <person name="Grigoriev I.V."/>
            <person name="Vagvolgyi C."/>
            <person name="Papp T."/>
            <person name="Martin F.M."/>
            <person name="Miettinen O."/>
            <person name="Hibbett D.S."/>
            <person name="Nagy L.G."/>
        </authorList>
    </citation>
    <scope>NUCLEOTIDE SEQUENCE [LARGE SCALE GENOMIC DNA]</scope>
    <source>
        <strain evidence="1 2">NL-1719</strain>
    </source>
</reference>
<sequence>MVVQLLSKATRSWCPSIVRTTQPRLRIAKSYSTNPKRTPWRQDTTPEPSVFVEENFAKHTLFVLDVAKRAIKFSLIGLFTLAATAATAYEGAHLWVEHRELSPDPDPEVARWQWASTLDRWTGDPVKGGTDQVLGVKGQHVLRSAWMAQNWGVGFSTAVIGGEATNGHEGALPGPGGLNVIDAELQRAEDFLRSAVTIAEHAAIDGKLQPETLAVLLARHANVLERLGPSFWAEAKAKYERAWATLPRNDDLDAAQIASKIGDISARLRQEGEAASWWARAINLVVAGGKNAASEDSSSQVPTAAPAAPLAQRILTSTLVAQSAHLASTGQLKQAQALEEQALALLRSIQPPESFATASPPQALHALFLLQRSSIISVHLAEVLYSLRKPAASSVQWLTSAAGSSERVVRALTGPLLKTSTQKQQQENIPDVTDAPLLQVYSESRSMKKPASALLRDARRTTAEAWNLIGLLKERREPQAALECYERALNWAGAPSKDAGARQAAAGTLHSDWEMFLNNYLRLKRTLHPDTP</sequence>
<evidence type="ECO:0000313" key="1">
    <source>
        <dbReference type="EMBL" id="TFK76451.1"/>
    </source>
</evidence>
<dbReference type="EMBL" id="ML208260">
    <property type="protein sequence ID" value="TFK76451.1"/>
    <property type="molecule type" value="Genomic_DNA"/>
</dbReference>
<protein>
    <submittedName>
        <fullName evidence="1">Uncharacterized protein</fullName>
    </submittedName>
</protein>
<organism evidence="1 2">
    <name type="scientific">Pluteus cervinus</name>
    <dbReference type="NCBI Taxonomy" id="181527"/>
    <lineage>
        <taxon>Eukaryota</taxon>
        <taxon>Fungi</taxon>
        <taxon>Dikarya</taxon>
        <taxon>Basidiomycota</taxon>
        <taxon>Agaricomycotina</taxon>
        <taxon>Agaricomycetes</taxon>
        <taxon>Agaricomycetidae</taxon>
        <taxon>Agaricales</taxon>
        <taxon>Pluteineae</taxon>
        <taxon>Pluteaceae</taxon>
        <taxon>Pluteus</taxon>
    </lineage>
</organism>
<evidence type="ECO:0000313" key="2">
    <source>
        <dbReference type="Proteomes" id="UP000308600"/>
    </source>
</evidence>
<dbReference type="Proteomes" id="UP000308600">
    <property type="component" value="Unassembled WGS sequence"/>
</dbReference>
<proteinExistence type="predicted"/>
<name>A0ACD3BEU3_9AGAR</name>